<dbReference type="RefSeq" id="WP_003807718.1">
    <property type="nucleotide sequence ID" value="NC_019382.1"/>
</dbReference>
<evidence type="ECO:0000259" key="1">
    <source>
        <dbReference type="SMART" id="SM00858"/>
    </source>
</evidence>
<evidence type="ECO:0000313" key="2">
    <source>
        <dbReference type="EMBL" id="CCJ54898.1"/>
    </source>
</evidence>
<dbReference type="KEGG" id="bbh:BN112_2981"/>
<dbReference type="InterPro" id="IPR036291">
    <property type="entry name" value="NAD(P)-bd_dom_sf"/>
</dbReference>
<dbReference type="GeneID" id="56480880"/>
<evidence type="ECO:0000313" key="3">
    <source>
        <dbReference type="Proteomes" id="UP000007564"/>
    </source>
</evidence>
<organism evidence="2 3">
    <name type="scientific">Bordetella bronchiseptica 253</name>
    <dbReference type="NCBI Taxonomy" id="568707"/>
    <lineage>
        <taxon>Bacteria</taxon>
        <taxon>Pseudomonadati</taxon>
        <taxon>Pseudomonadota</taxon>
        <taxon>Betaproteobacteria</taxon>
        <taxon>Burkholderiales</taxon>
        <taxon>Alcaligenaceae</taxon>
        <taxon>Bordetella</taxon>
    </lineage>
</organism>
<dbReference type="CDD" id="cd11616">
    <property type="entry name" value="SAF_DH_OX_like"/>
    <property type="match status" value="1"/>
</dbReference>
<accession>A0A0C6P500</accession>
<dbReference type="InterPro" id="IPR048423">
    <property type="entry name" value="DRL_cat"/>
</dbReference>
<protein>
    <recommendedName>
        <fullName evidence="1">SAF domain-containing protein</fullName>
    </recommendedName>
</protein>
<dbReference type="OrthoDB" id="9777844at2"/>
<dbReference type="InterPro" id="IPR013974">
    <property type="entry name" value="SAF"/>
</dbReference>
<dbReference type="Proteomes" id="UP000007564">
    <property type="component" value="Chromosome"/>
</dbReference>
<gene>
    <name evidence="2" type="ORF">BN112_2981</name>
</gene>
<dbReference type="SMART" id="SM00858">
    <property type="entry name" value="SAF"/>
    <property type="match status" value="1"/>
</dbReference>
<dbReference type="Pfam" id="PF01408">
    <property type="entry name" value="GFO_IDH_MocA"/>
    <property type="match status" value="1"/>
</dbReference>
<feature type="domain" description="SAF" evidence="1">
    <location>
        <begin position="361"/>
        <end position="426"/>
    </location>
</feature>
<reference evidence="2 3" key="1">
    <citation type="journal article" date="2012" name="BMC Genomics">
        <title>Comparative genomics of the classical Bordetella subspecies: the evolution and exchange of virulence-associated diversity amongst closely related pathogens.</title>
        <authorList>
            <person name="Park J."/>
            <person name="Zhang Y."/>
            <person name="Buboltz A.M."/>
            <person name="Zhang X."/>
            <person name="Schuster S.C."/>
            <person name="Ahuja U."/>
            <person name="Liu M."/>
            <person name="Miller J.F."/>
            <person name="Sebaihia M."/>
            <person name="Bentley S.D."/>
            <person name="Parkhill J."/>
            <person name="Harvill E.T."/>
        </authorList>
    </citation>
    <scope>NUCLEOTIDE SEQUENCE [LARGE SCALE GENOMIC DNA]</scope>
    <source>
        <strain evidence="2 3">253</strain>
    </source>
</reference>
<dbReference type="InterPro" id="IPR000683">
    <property type="entry name" value="Gfo/Idh/MocA-like_OxRdtase_N"/>
</dbReference>
<dbReference type="Pfam" id="PF08666">
    <property type="entry name" value="SAF"/>
    <property type="match status" value="1"/>
</dbReference>
<name>A0A0C6P500_BORBO</name>
<proteinExistence type="predicted"/>
<dbReference type="PANTHER" id="PTHR37850">
    <property type="entry name" value="STRU PROTEIN"/>
    <property type="match status" value="1"/>
</dbReference>
<dbReference type="EMBL" id="HE965806">
    <property type="protein sequence ID" value="CCJ54898.1"/>
    <property type="molecule type" value="Genomic_DNA"/>
</dbReference>
<dbReference type="GO" id="GO:0000166">
    <property type="term" value="F:nucleotide binding"/>
    <property type="evidence" value="ECO:0007669"/>
    <property type="project" value="InterPro"/>
</dbReference>
<dbReference type="PANTHER" id="PTHR37850:SF3">
    <property type="entry name" value="BLR7815 PROTEIN"/>
    <property type="match status" value="1"/>
</dbReference>
<dbReference type="AlphaFoldDB" id="A0A0C6P500"/>
<dbReference type="Gene3D" id="3.40.50.720">
    <property type="entry name" value="NAD(P)-binding Rossmann-like Domain"/>
    <property type="match status" value="1"/>
</dbReference>
<dbReference type="HOGENOM" id="CLU_046102_0_0_4"/>
<sequence length="445" mass="48566">MNLYRLLKQREADQKPLRVALIGAGKFGSMFLSQVQRTPGMRLVAVADLAPDRARAALTRVGWPAAALNADTIHHAVKTGKVYFSDDVRSVIVDPEVEIVIDATGQAAAGIEHVLTCCEYGKHIIMVNVEADALAGPLLARRAREAGIVYSLAYGDQPALICEMVDWARASGFEVVAAGKGTKYLPEFHTSTPDTVWPYYGFTDEMVAAGDFNAQMFNSFLDGTKSAIEMAAVSNATGLLPSPTGLHFPPCGVDDLARVLRPREEGGMLHHRGQVEVVSSLERDGRPVFRDLRWGVYVTLAGDSDYVRRCFKEYGLVTDPSGNYSAMYKPYHLIGLELGISVASVGLRREPTGSPAGWHGDVVATAKRDMAAGQELDGEGGYTVYGRLMPARDSVADGCLPLGLAHNVRLKHPVRQSQPIRWSDVEYDERSPAVQFRRLMEQTFA</sequence>
<dbReference type="Pfam" id="PF21135">
    <property type="entry name" value="DRL_cat"/>
    <property type="match status" value="1"/>
</dbReference>
<dbReference type="SUPFAM" id="SSF51735">
    <property type="entry name" value="NAD(P)-binding Rossmann-fold domains"/>
    <property type="match status" value="1"/>
</dbReference>